<name>A0ABN0JSP6_9GAMM</name>
<reference evidence="3" key="1">
    <citation type="submission" date="2013-02" db="EMBL/GenBank/DDBJ databases">
        <title>The Genome Sequence of Acinetobacter sp. NIPH 236.</title>
        <authorList>
            <consortium name="The Broad Institute Genome Sequencing Platform"/>
            <consortium name="The Broad Institute Genome Sequencing Center for Infectious Disease"/>
            <person name="Cerqueira G."/>
            <person name="Feldgarden M."/>
            <person name="Courvalin P."/>
            <person name="Perichon B."/>
            <person name="Grillot-Courvalin C."/>
            <person name="Clermont D."/>
            <person name="Rocha E."/>
            <person name="Yoon E.-J."/>
            <person name="Nemec A."/>
            <person name="Walker B."/>
            <person name="Young S.K."/>
            <person name="Zeng Q."/>
            <person name="Gargeya S."/>
            <person name="Fitzgerald M."/>
            <person name="Haas B."/>
            <person name="Abouelleil A."/>
            <person name="Alvarado L."/>
            <person name="Arachchi H.M."/>
            <person name="Berlin A.M."/>
            <person name="Chapman S.B."/>
            <person name="Dewar J."/>
            <person name="Goldberg J."/>
            <person name="Griggs A."/>
            <person name="Gujja S."/>
            <person name="Hansen M."/>
            <person name="Howarth C."/>
            <person name="Imamovic A."/>
            <person name="Larimer J."/>
            <person name="McCowan C."/>
            <person name="Murphy C."/>
            <person name="Neiman D."/>
            <person name="Pearson M."/>
            <person name="Priest M."/>
            <person name="Roberts A."/>
            <person name="Saif S."/>
            <person name="Shea T."/>
            <person name="Sisk P."/>
            <person name="Sykes S."/>
            <person name="Wortman J."/>
            <person name="Nusbaum C."/>
            <person name="Birren B."/>
        </authorList>
    </citation>
    <scope>NUCLEOTIDE SEQUENCE [LARGE SCALE GENOMIC DNA]</scope>
    <source>
        <strain evidence="3">NIPH 236</strain>
    </source>
</reference>
<reference evidence="2 3" key="2">
    <citation type="journal article" date="2016" name="Int. J. Syst. Evol. Microbiol.">
        <title>Taxonomy of haemolytic and/or proteolytic strains of the genus Acinetobacter with the proposal of Acinetobacter courvalinii sp. nov. (genomic species 14 sensu Bouvet &amp; Jeanjean), Acinetobacter dispersus sp. nov. (genomic species 17), Acinetobacter modestus sp. nov., Acinetobacter proteolyticus sp. nov. and Acinetobacter vivianii sp. nov.</title>
        <authorList>
            <person name="Nemec A."/>
            <person name="Radolfova-Krizova L."/>
            <person name="Maixnerova M."/>
            <person name="Vrestiakova E."/>
            <person name="Jezek P."/>
            <person name="Sedo O."/>
        </authorList>
    </citation>
    <scope>NUCLEOTIDE SEQUENCE [LARGE SCALE GENOMIC DNA]</scope>
    <source>
        <strain evidence="2 3">NIPH 236</strain>
    </source>
</reference>
<feature type="transmembrane region" description="Helical" evidence="1">
    <location>
        <begin position="17"/>
        <end position="36"/>
    </location>
</feature>
<dbReference type="Proteomes" id="UP000013190">
    <property type="component" value="Unassembled WGS sequence"/>
</dbReference>
<keyword evidence="1" id="KW-0472">Membrane</keyword>
<evidence type="ECO:0000313" key="3">
    <source>
        <dbReference type="Proteomes" id="UP000013190"/>
    </source>
</evidence>
<keyword evidence="1" id="KW-0812">Transmembrane</keyword>
<sequence>MKYSFLWALYRQKKSSVILYIALFLLPSLFDILSFFDKKYAFPFWYTHPQSTVGRMIESSGFWWMILFNLIPLFLLLFIHQRYLIRMLIIWACLSGVYYIINHWFIADYASSSASIIMFVLIFLRTKNSELMGSSIQPST</sequence>
<dbReference type="EMBL" id="APOJ01000015">
    <property type="protein sequence ID" value="ENU28307.1"/>
    <property type="molecule type" value="Genomic_DNA"/>
</dbReference>
<feature type="transmembrane region" description="Helical" evidence="1">
    <location>
        <begin position="61"/>
        <end position="78"/>
    </location>
</feature>
<comment type="caution">
    <text evidence="2">The sequence shown here is derived from an EMBL/GenBank/DDBJ whole genome shotgun (WGS) entry which is preliminary data.</text>
</comment>
<protein>
    <submittedName>
        <fullName evidence="2">Uncharacterized protein</fullName>
    </submittedName>
</protein>
<keyword evidence="1" id="KW-1133">Transmembrane helix</keyword>
<evidence type="ECO:0000313" key="2">
    <source>
        <dbReference type="EMBL" id="ENU28307.1"/>
    </source>
</evidence>
<feature type="transmembrane region" description="Helical" evidence="1">
    <location>
        <begin position="83"/>
        <end position="101"/>
    </location>
</feature>
<proteinExistence type="predicted"/>
<evidence type="ECO:0000256" key="1">
    <source>
        <dbReference type="SAM" id="Phobius"/>
    </source>
</evidence>
<gene>
    <name evidence="2" type="ORF">F992_00417</name>
</gene>
<feature type="transmembrane region" description="Helical" evidence="1">
    <location>
        <begin position="107"/>
        <end position="124"/>
    </location>
</feature>
<organism evidence="2 3">
    <name type="scientific">Acinetobacter modestus</name>
    <dbReference type="NCBI Taxonomy" id="1776740"/>
    <lineage>
        <taxon>Bacteria</taxon>
        <taxon>Pseudomonadati</taxon>
        <taxon>Pseudomonadota</taxon>
        <taxon>Gammaproteobacteria</taxon>
        <taxon>Moraxellales</taxon>
        <taxon>Moraxellaceae</taxon>
        <taxon>Acinetobacter</taxon>
    </lineage>
</organism>
<keyword evidence="3" id="KW-1185">Reference proteome</keyword>
<accession>A0ABN0JSP6</accession>